<feature type="compositionally biased region" description="Basic and acidic residues" evidence="1">
    <location>
        <begin position="423"/>
        <end position="435"/>
    </location>
</feature>
<dbReference type="Gene3D" id="3.40.710.10">
    <property type="entry name" value="DD-peptidase/beta-lactamase superfamily"/>
    <property type="match status" value="1"/>
</dbReference>
<evidence type="ECO:0000313" key="3">
    <source>
        <dbReference type="EMBL" id="RXW24307.1"/>
    </source>
</evidence>
<evidence type="ECO:0000256" key="1">
    <source>
        <dbReference type="SAM" id="MobiDB-lite"/>
    </source>
</evidence>
<dbReference type="OrthoDB" id="5946976at2759"/>
<proteinExistence type="predicted"/>
<evidence type="ECO:0000313" key="4">
    <source>
        <dbReference type="Proteomes" id="UP000290288"/>
    </source>
</evidence>
<dbReference type="Proteomes" id="UP000290288">
    <property type="component" value="Unassembled WGS sequence"/>
</dbReference>
<name>A0A4Q2DV72_9AGAR</name>
<sequence length="444" mass="49053">MSSTTFSIAQAEKSGKLAEGHLASDRDFSRGLNGTLKPIVPHWFRAGEERIWAGAGGVISSARDLATWTAMLLNEGKHPYTNKTIVPKEVLDYVTTGRMVMAGKGQFPDTSPLMYGPAQFVYSYRGVPILEHGGNNPGFKSQLSRVPNHNLGIVSLSNDGETGGFVAEAAKWRVIDELVFGAGGSNEEGYVDWTSRYHELWDAYKTKKRDAAIPPPSPRRHPTKGFKELGRRKFSHGAYGELVPCLVPETLSAQDDGSQLYSENTQYPLALSPLPSTAHTSFVESPHTNCSYILSQRSTRRILGAAFSSTPTPPRTYILAFPRSFSTHLLLRHWSENLFNVSVVWSNADIWEKEGFPSFHLFSRASENVDCGDLVIGLDETFTVEWVHSNDEDKHGRRQESEGKKKAQEGLAFKGGFWGQEGPDAKEPSGEGREGAEVWFALDV</sequence>
<feature type="region of interest" description="Disordered" evidence="1">
    <location>
        <begin position="414"/>
        <end position="435"/>
    </location>
</feature>
<feature type="domain" description="Beta-lactamase-related" evidence="2">
    <location>
        <begin position="42"/>
        <end position="170"/>
    </location>
</feature>
<gene>
    <name evidence="3" type="ORF">EST38_g1539</name>
</gene>
<dbReference type="EMBL" id="SDEE01000021">
    <property type="protein sequence ID" value="RXW24307.1"/>
    <property type="molecule type" value="Genomic_DNA"/>
</dbReference>
<dbReference type="InterPro" id="IPR001466">
    <property type="entry name" value="Beta-lactam-related"/>
</dbReference>
<dbReference type="InterPro" id="IPR012338">
    <property type="entry name" value="Beta-lactam/transpept-like"/>
</dbReference>
<reference evidence="3 4" key="1">
    <citation type="submission" date="2019-01" db="EMBL/GenBank/DDBJ databases">
        <title>Draft genome sequence of Psathyrella aberdarensis IHI B618.</title>
        <authorList>
            <person name="Buettner E."/>
            <person name="Kellner H."/>
        </authorList>
    </citation>
    <scope>NUCLEOTIDE SEQUENCE [LARGE SCALE GENOMIC DNA]</scope>
    <source>
        <strain evidence="3 4">IHI B618</strain>
    </source>
</reference>
<accession>A0A4Q2DV72</accession>
<organism evidence="3 4">
    <name type="scientific">Candolleomyces aberdarensis</name>
    <dbReference type="NCBI Taxonomy" id="2316362"/>
    <lineage>
        <taxon>Eukaryota</taxon>
        <taxon>Fungi</taxon>
        <taxon>Dikarya</taxon>
        <taxon>Basidiomycota</taxon>
        <taxon>Agaricomycotina</taxon>
        <taxon>Agaricomycetes</taxon>
        <taxon>Agaricomycetidae</taxon>
        <taxon>Agaricales</taxon>
        <taxon>Agaricineae</taxon>
        <taxon>Psathyrellaceae</taxon>
        <taxon>Candolleomyces</taxon>
    </lineage>
</organism>
<comment type="caution">
    <text evidence="3">The sequence shown here is derived from an EMBL/GenBank/DDBJ whole genome shotgun (WGS) entry which is preliminary data.</text>
</comment>
<protein>
    <recommendedName>
        <fullName evidence="2">Beta-lactamase-related domain-containing protein</fullName>
    </recommendedName>
</protein>
<dbReference type="STRING" id="2316362.A0A4Q2DV72"/>
<dbReference type="SUPFAM" id="SSF56601">
    <property type="entry name" value="beta-lactamase/transpeptidase-like"/>
    <property type="match status" value="1"/>
</dbReference>
<evidence type="ECO:0000259" key="2">
    <source>
        <dbReference type="Pfam" id="PF00144"/>
    </source>
</evidence>
<keyword evidence="4" id="KW-1185">Reference proteome</keyword>
<dbReference type="Pfam" id="PF00144">
    <property type="entry name" value="Beta-lactamase"/>
    <property type="match status" value="1"/>
</dbReference>
<dbReference type="AlphaFoldDB" id="A0A4Q2DV72"/>